<dbReference type="UniPathway" id="UPA00115"/>
<reference evidence="7 9" key="2">
    <citation type="submission" date="2016-11" db="EMBL/GenBank/DDBJ databases">
        <title>Mixed transmission modes and dynamic genome evolution in an obligate animal-bacterial symbiosis.</title>
        <authorList>
            <person name="Russell S.L."/>
            <person name="Corbett-Detig R.B."/>
            <person name="Cavanaugh C.M."/>
        </authorList>
    </citation>
    <scope>NUCLEOTIDE SEQUENCE [LARGE SCALE GENOMIC DNA]</scope>
    <source>
        <strain evidence="7">MA-KB16</strain>
    </source>
</reference>
<name>A0A0B0H359_SOVGS</name>
<dbReference type="SUPFAM" id="SSF48179">
    <property type="entry name" value="6-phosphogluconate dehydrogenase C-terminal domain-like"/>
    <property type="match status" value="1"/>
</dbReference>
<proteinExistence type="inferred from homology"/>
<dbReference type="SUPFAM" id="SSF51735">
    <property type="entry name" value="NAD(P)-binding Rossmann-fold domains"/>
    <property type="match status" value="1"/>
</dbReference>
<dbReference type="GO" id="GO:0019521">
    <property type="term" value="P:D-gluconate metabolic process"/>
    <property type="evidence" value="ECO:0007669"/>
    <property type="project" value="UniProtKB-KW"/>
</dbReference>
<gene>
    <name evidence="7" type="ORF">BOV88_11060</name>
    <name evidence="6" type="ORF">JV46_06990</name>
</gene>
<dbReference type="SMART" id="SM01350">
    <property type="entry name" value="6PGD"/>
    <property type="match status" value="1"/>
</dbReference>
<dbReference type="EMBL" id="MPNX01000019">
    <property type="protein sequence ID" value="OOY34214.1"/>
    <property type="molecule type" value="Genomic_DNA"/>
</dbReference>
<dbReference type="Gene3D" id="3.40.50.720">
    <property type="entry name" value="NAD(P)-binding Rossmann-like Domain"/>
    <property type="match status" value="1"/>
</dbReference>
<evidence type="ECO:0000256" key="4">
    <source>
        <dbReference type="ARBA" id="ARBA00023064"/>
    </source>
</evidence>
<dbReference type="GeneID" id="86991459"/>
<dbReference type="RefSeq" id="WP_043116906.1">
    <property type="nucleotide sequence ID" value="NZ_JRAA01000002.1"/>
</dbReference>
<dbReference type="PRINTS" id="PR00076">
    <property type="entry name" value="6PGDHDRGNASE"/>
</dbReference>
<dbReference type="GO" id="GO:0006098">
    <property type="term" value="P:pentose-phosphate shunt"/>
    <property type="evidence" value="ECO:0007669"/>
    <property type="project" value="UniProtKB-UniPathway"/>
</dbReference>
<dbReference type="NCBIfam" id="NF007161">
    <property type="entry name" value="PRK09599.1"/>
    <property type="match status" value="1"/>
</dbReference>
<dbReference type="GO" id="GO:0016054">
    <property type="term" value="P:organic acid catabolic process"/>
    <property type="evidence" value="ECO:0007669"/>
    <property type="project" value="UniProtKB-ARBA"/>
</dbReference>
<dbReference type="EC" id="1.1.1.44" evidence="6"/>
<dbReference type="PROSITE" id="PS00895">
    <property type="entry name" value="3_HYDROXYISOBUT_DH"/>
    <property type="match status" value="1"/>
</dbReference>
<dbReference type="PATRIC" id="fig|2340.3.peg.1296"/>
<dbReference type="InterPro" id="IPR002204">
    <property type="entry name" value="3-OH-isobutyrate_DH-rel_CS"/>
</dbReference>
<protein>
    <submittedName>
        <fullName evidence="6 7">6-phosphogluconate dehydrogenase</fullName>
        <ecNumber evidence="6">1.1.1.44</ecNumber>
    </submittedName>
</protein>
<dbReference type="NCBIfam" id="TIGR00872">
    <property type="entry name" value="gnd_rel"/>
    <property type="match status" value="1"/>
</dbReference>
<dbReference type="InterPro" id="IPR006115">
    <property type="entry name" value="6PGDH_NADP-bd"/>
</dbReference>
<dbReference type="eggNOG" id="COG1023">
    <property type="taxonomic scope" value="Bacteria"/>
</dbReference>
<dbReference type="PANTHER" id="PTHR11811">
    <property type="entry name" value="6-PHOSPHOGLUCONATE DEHYDROGENASE"/>
    <property type="match status" value="1"/>
</dbReference>
<evidence type="ECO:0000313" key="8">
    <source>
        <dbReference type="Proteomes" id="UP000030856"/>
    </source>
</evidence>
<dbReference type="GO" id="GO:0050661">
    <property type="term" value="F:NADP binding"/>
    <property type="evidence" value="ECO:0007669"/>
    <property type="project" value="InterPro"/>
</dbReference>
<evidence type="ECO:0000256" key="1">
    <source>
        <dbReference type="ARBA" id="ARBA00004959"/>
    </source>
</evidence>
<dbReference type="STRING" id="2340.JV46_06990"/>
<evidence type="ECO:0000259" key="5">
    <source>
        <dbReference type="SMART" id="SM01350"/>
    </source>
</evidence>
<dbReference type="InterPro" id="IPR036291">
    <property type="entry name" value="NAD(P)-bd_dom_sf"/>
</dbReference>
<dbReference type="Pfam" id="PF03446">
    <property type="entry name" value="NAD_binding_2"/>
    <property type="match status" value="1"/>
</dbReference>
<dbReference type="InterPro" id="IPR006114">
    <property type="entry name" value="6PGDH_C"/>
</dbReference>
<dbReference type="InterPro" id="IPR004849">
    <property type="entry name" value="6DGDH_YqeC"/>
</dbReference>
<dbReference type="Proteomes" id="UP000190962">
    <property type="component" value="Unassembled WGS sequence"/>
</dbReference>
<accession>A0A0B0H359</accession>
<comment type="similarity">
    <text evidence="2">Belongs to the 6-phosphogluconate dehydrogenase family.</text>
</comment>
<dbReference type="InterPro" id="IPR008927">
    <property type="entry name" value="6-PGluconate_DH-like_C_sf"/>
</dbReference>
<dbReference type="AlphaFoldDB" id="A0A0B0H359"/>
<dbReference type="GO" id="GO:0004616">
    <property type="term" value="F:phosphogluconate dehydrogenase (decarboxylating) activity"/>
    <property type="evidence" value="ECO:0007669"/>
    <property type="project" value="UniProtKB-EC"/>
</dbReference>
<dbReference type="OrthoDB" id="9804542at2"/>
<dbReference type="EMBL" id="JRAA01000002">
    <property type="protein sequence ID" value="KHF24653.1"/>
    <property type="molecule type" value="Genomic_DNA"/>
</dbReference>
<dbReference type="InterPro" id="IPR006183">
    <property type="entry name" value="Pgluconate_DH"/>
</dbReference>
<sequence length="303" mass="32980">MKLGIVGLGRMGGNMARRLRRADIEVIGHNRTLATTRELADETGLEVAESIVDLIAQLESPRVVWLMLPAGKITEDAIEQALPLLDKDDILIDGANSWFKDSMRRAEKVQTQGVHYVDAGVSGGVWGLENGYALMVGGDDYAVQRITPLLKALAPAPDKGWLHCGPAGSGHYVKMVHNGIEYGMMQAYAEGFSLMKSRDDFAIDLGAVAEMWRHGSVVRSWLLDLSADFLAEDQELDDLEPFVADSGEGRWTAIEAVEQGVPAPVMSLATMMRFSSQGKGDYGNKMLAMMRKGFGGHAIKKEG</sequence>
<evidence type="ECO:0000256" key="2">
    <source>
        <dbReference type="ARBA" id="ARBA00008419"/>
    </source>
</evidence>
<keyword evidence="3 6" id="KW-0560">Oxidoreductase</keyword>
<evidence type="ECO:0000256" key="3">
    <source>
        <dbReference type="ARBA" id="ARBA00023002"/>
    </source>
</evidence>
<comment type="caution">
    <text evidence="6">The sequence shown here is derived from an EMBL/GenBank/DDBJ whole genome shotgun (WGS) entry which is preliminary data.</text>
</comment>
<organism evidence="6 8">
    <name type="scientific">Solemya velum gill symbiont</name>
    <dbReference type="NCBI Taxonomy" id="2340"/>
    <lineage>
        <taxon>Bacteria</taxon>
        <taxon>Pseudomonadati</taxon>
        <taxon>Pseudomonadota</taxon>
        <taxon>Gammaproteobacteria</taxon>
        <taxon>sulfur-oxidizing symbionts</taxon>
    </lineage>
</organism>
<dbReference type="Pfam" id="PF00393">
    <property type="entry name" value="6PGD"/>
    <property type="match status" value="1"/>
</dbReference>
<keyword evidence="4" id="KW-0311">Gluconate utilization</keyword>
<evidence type="ECO:0000313" key="7">
    <source>
        <dbReference type="EMBL" id="OOY34214.1"/>
    </source>
</evidence>
<evidence type="ECO:0000313" key="9">
    <source>
        <dbReference type="Proteomes" id="UP000190962"/>
    </source>
</evidence>
<feature type="domain" description="6-phosphogluconate dehydrogenase C-terminal" evidence="5">
    <location>
        <begin position="170"/>
        <end position="298"/>
    </location>
</feature>
<dbReference type="InterPro" id="IPR013328">
    <property type="entry name" value="6PGD_dom2"/>
</dbReference>
<dbReference type="Proteomes" id="UP000030856">
    <property type="component" value="Unassembled WGS sequence"/>
</dbReference>
<keyword evidence="8" id="KW-1185">Reference proteome</keyword>
<evidence type="ECO:0000313" key="6">
    <source>
        <dbReference type="EMBL" id="KHF24653.1"/>
    </source>
</evidence>
<reference evidence="6 8" key="1">
    <citation type="journal article" date="2014" name="BMC Genomics">
        <title>The genome of the intracellular bacterium of the coastal bivalve, Solemya velum: a blueprint for thriving in and out of symbiosis.</title>
        <authorList>
            <person name="Dmytrenko O."/>
            <person name="Russell S.L."/>
            <person name="Loo W.T."/>
            <person name="Fontanez K.M."/>
            <person name="Liao L."/>
            <person name="Roeselers G."/>
            <person name="Sharma R."/>
            <person name="Stewart F.J."/>
            <person name="Newton I.L."/>
            <person name="Woyke T."/>
            <person name="Wu D."/>
            <person name="Lang J.M."/>
            <person name="Eisen J.A."/>
            <person name="Cavanaugh C.M."/>
        </authorList>
    </citation>
    <scope>NUCLEOTIDE SEQUENCE [LARGE SCALE GENOMIC DNA]</scope>
    <source>
        <strain evidence="6 8">WH</strain>
    </source>
</reference>
<comment type="pathway">
    <text evidence="1">Carbohydrate degradation; pentose phosphate pathway.</text>
</comment>
<dbReference type="Gene3D" id="1.10.1040.10">
    <property type="entry name" value="N-(1-d-carboxylethyl)-l-norvaline Dehydrogenase, domain 2"/>
    <property type="match status" value="1"/>
</dbReference>